<evidence type="ECO:0000313" key="2">
    <source>
        <dbReference type="EMBL" id="XAG21455.1"/>
    </source>
</evidence>
<name>A0AAU6SNA3_UNCXX</name>
<evidence type="ECO:0000259" key="1">
    <source>
        <dbReference type="Pfam" id="PF00535"/>
    </source>
</evidence>
<dbReference type="EMBL" id="CP095338">
    <property type="protein sequence ID" value="XAG21455.1"/>
    <property type="molecule type" value="Genomic_DNA"/>
</dbReference>
<reference evidence="2" key="1">
    <citation type="submission" date="2022-03" db="EMBL/GenBank/DDBJ databases">
        <title>Sea Food Isolates.</title>
        <authorList>
            <person name="Li c."/>
        </authorList>
    </citation>
    <scope>NUCLEOTIDE SEQUENCE</scope>
    <source>
        <strain evidence="2">19PA01SH03</strain>
    </source>
</reference>
<dbReference type="AlphaFoldDB" id="A0AAU6SNA3"/>
<accession>A0AAU6SNA3</accession>
<protein>
    <submittedName>
        <fullName evidence="2">Glycosyltransferase family 2 protein</fullName>
    </submittedName>
</protein>
<organism evidence="2">
    <name type="scientific">bacterium 19PA01SH03</name>
    <dbReference type="NCBI Taxonomy" id="2920705"/>
    <lineage>
        <taxon>Bacteria</taxon>
    </lineage>
</organism>
<dbReference type="InterPro" id="IPR001173">
    <property type="entry name" value="Glyco_trans_2-like"/>
</dbReference>
<gene>
    <name evidence="2" type="ORF">MRN70_00915</name>
</gene>
<feature type="domain" description="Glycosyltransferase 2-like" evidence="1">
    <location>
        <begin position="8"/>
        <end position="128"/>
    </location>
</feature>
<dbReference type="Pfam" id="PF00535">
    <property type="entry name" value="Glycos_transf_2"/>
    <property type="match status" value="1"/>
</dbReference>
<dbReference type="InterPro" id="IPR029044">
    <property type="entry name" value="Nucleotide-diphossugar_trans"/>
</dbReference>
<proteinExistence type="predicted"/>
<dbReference type="GO" id="GO:0016758">
    <property type="term" value="F:hexosyltransferase activity"/>
    <property type="evidence" value="ECO:0007669"/>
    <property type="project" value="UniProtKB-ARBA"/>
</dbReference>
<dbReference type="CDD" id="cd00761">
    <property type="entry name" value="Glyco_tranf_GTA_type"/>
    <property type="match status" value="1"/>
</dbReference>
<dbReference type="PANTHER" id="PTHR22916">
    <property type="entry name" value="GLYCOSYLTRANSFERASE"/>
    <property type="match status" value="1"/>
</dbReference>
<dbReference type="PANTHER" id="PTHR22916:SF3">
    <property type="entry name" value="UDP-GLCNAC:BETAGAL BETA-1,3-N-ACETYLGLUCOSAMINYLTRANSFERASE-LIKE PROTEIN 1"/>
    <property type="match status" value="1"/>
</dbReference>
<sequence length="247" mass="28131">MNKANLVSIIMPGYNCQATVENSINSVLSQTYENWELIFVDDCSTDNTSSLVTAISDKRIKYYCLDKNSGRPTIPRNFGISKATGQYIAFLDSDDLWSENKLDLQLKAMSKYGVFASAGYYNRVNSNQEVLSVVKTKKIITYKDMLSSNHIGNLTGIYDSTVIGKVYQKDIGHEDYLMWLNIINKTDCIVVDEIIGSYLVSENSISSNKLKAMKWHYSILYRELDLGLFKSIFYFLKYASNAIRKRV</sequence>
<dbReference type="SUPFAM" id="SSF53448">
    <property type="entry name" value="Nucleotide-diphospho-sugar transferases"/>
    <property type="match status" value="1"/>
</dbReference>
<dbReference type="Gene3D" id="3.90.550.10">
    <property type="entry name" value="Spore Coat Polysaccharide Biosynthesis Protein SpsA, Chain A"/>
    <property type="match status" value="1"/>
</dbReference>